<keyword evidence="4" id="KW-0678">Repressor</keyword>
<proteinExistence type="predicted"/>
<dbReference type="EMBL" id="CAACVG010004144">
    <property type="protein sequence ID" value="VEN38164.1"/>
    <property type="molecule type" value="Genomic_DNA"/>
</dbReference>
<feature type="compositionally biased region" description="Low complexity" evidence="9">
    <location>
        <begin position="28"/>
        <end position="42"/>
    </location>
</feature>
<dbReference type="GO" id="GO:0034244">
    <property type="term" value="P:negative regulation of transcription elongation by RNA polymerase II"/>
    <property type="evidence" value="ECO:0007669"/>
    <property type="project" value="TreeGrafter"/>
</dbReference>
<keyword evidence="11" id="KW-1185">Reference proteome</keyword>
<evidence type="ECO:0000256" key="8">
    <source>
        <dbReference type="ARBA" id="ARBA00023242"/>
    </source>
</evidence>
<evidence type="ECO:0000256" key="6">
    <source>
        <dbReference type="ARBA" id="ARBA00023015"/>
    </source>
</evidence>
<dbReference type="AlphaFoldDB" id="A0A653BRD4"/>
<evidence type="ECO:0000313" key="11">
    <source>
        <dbReference type="Proteomes" id="UP000410492"/>
    </source>
</evidence>
<name>A0A653BRD4_CALMS</name>
<evidence type="ECO:0000256" key="5">
    <source>
        <dbReference type="ARBA" id="ARBA00022884"/>
    </source>
</evidence>
<keyword evidence="6" id="KW-0805">Transcription regulation</keyword>
<keyword evidence="8" id="KW-0539">Nucleus</keyword>
<keyword evidence="5" id="KW-0694">RNA-binding</keyword>
<comment type="subcellular location">
    <subcellularLocation>
        <location evidence="2">Chromosome</location>
    </subcellularLocation>
    <subcellularLocation>
        <location evidence="1">Nucleus</location>
    </subcellularLocation>
</comment>
<protein>
    <submittedName>
        <fullName evidence="10">Uncharacterized protein</fullName>
    </submittedName>
</protein>
<reference evidence="10 11" key="1">
    <citation type="submission" date="2019-01" db="EMBL/GenBank/DDBJ databases">
        <authorList>
            <person name="Sayadi A."/>
        </authorList>
    </citation>
    <scope>NUCLEOTIDE SEQUENCE [LARGE SCALE GENOMIC DNA]</scope>
</reference>
<evidence type="ECO:0000256" key="2">
    <source>
        <dbReference type="ARBA" id="ARBA00004286"/>
    </source>
</evidence>
<sequence length="62" mass="6919">MNGSMISDIPLKVSLARRQPQIEPINDSTSSAAWSTLASSHSQKGNHRDKRNLVSYDDMFEV</sequence>
<feature type="region of interest" description="Disordered" evidence="9">
    <location>
        <begin position="23"/>
        <end position="62"/>
    </location>
</feature>
<evidence type="ECO:0000256" key="1">
    <source>
        <dbReference type="ARBA" id="ARBA00004123"/>
    </source>
</evidence>
<organism evidence="10 11">
    <name type="scientific">Callosobruchus maculatus</name>
    <name type="common">Southern cowpea weevil</name>
    <name type="synonym">Pulse bruchid</name>
    <dbReference type="NCBI Taxonomy" id="64391"/>
    <lineage>
        <taxon>Eukaryota</taxon>
        <taxon>Metazoa</taxon>
        <taxon>Ecdysozoa</taxon>
        <taxon>Arthropoda</taxon>
        <taxon>Hexapoda</taxon>
        <taxon>Insecta</taxon>
        <taxon>Pterygota</taxon>
        <taxon>Neoptera</taxon>
        <taxon>Endopterygota</taxon>
        <taxon>Coleoptera</taxon>
        <taxon>Polyphaga</taxon>
        <taxon>Cucujiformia</taxon>
        <taxon>Chrysomeloidea</taxon>
        <taxon>Chrysomelidae</taxon>
        <taxon>Bruchinae</taxon>
        <taxon>Bruchini</taxon>
        <taxon>Callosobruchus</taxon>
    </lineage>
</organism>
<evidence type="ECO:0000313" key="10">
    <source>
        <dbReference type="EMBL" id="VEN38164.1"/>
    </source>
</evidence>
<dbReference type="GO" id="GO:0032021">
    <property type="term" value="C:NELF complex"/>
    <property type="evidence" value="ECO:0007669"/>
    <property type="project" value="InterPro"/>
</dbReference>
<keyword evidence="7" id="KW-0804">Transcription</keyword>
<dbReference type="PANTHER" id="PTHR17250">
    <property type="entry name" value="NEGATIVE ELONGATION FACTOR E"/>
    <property type="match status" value="1"/>
</dbReference>
<gene>
    <name evidence="10" type="ORF">CALMAC_LOCUS3159</name>
</gene>
<dbReference type="InterPro" id="IPR033102">
    <property type="entry name" value="NELFE"/>
</dbReference>
<dbReference type="OrthoDB" id="378874at2759"/>
<dbReference type="GO" id="GO:0005694">
    <property type="term" value="C:chromosome"/>
    <property type="evidence" value="ECO:0007669"/>
    <property type="project" value="UniProtKB-SubCell"/>
</dbReference>
<keyword evidence="3" id="KW-0158">Chromosome</keyword>
<evidence type="ECO:0000256" key="7">
    <source>
        <dbReference type="ARBA" id="ARBA00023163"/>
    </source>
</evidence>
<accession>A0A653BRD4</accession>
<dbReference type="GO" id="GO:0003723">
    <property type="term" value="F:RNA binding"/>
    <property type="evidence" value="ECO:0007669"/>
    <property type="project" value="UniProtKB-KW"/>
</dbReference>
<dbReference type="PANTHER" id="PTHR17250:SF0">
    <property type="entry name" value="NEGATIVE ELONGATION FACTOR E"/>
    <property type="match status" value="1"/>
</dbReference>
<evidence type="ECO:0000256" key="4">
    <source>
        <dbReference type="ARBA" id="ARBA00022491"/>
    </source>
</evidence>
<dbReference type="Proteomes" id="UP000410492">
    <property type="component" value="Unassembled WGS sequence"/>
</dbReference>
<evidence type="ECO:0000256" key="9">
    <source>
        <dbReference type="SAM" id="MobiDB-lite"/>
    </source>
</evidence>
<evidence type="ECO:0000256" key="3">
    <source>
        <dbReference type="ARBA" id="ARBA00022454"/>
    </source>
</evidence>